<protein>
    <recommendedName>
        <fullName evidence="10">Odorant receptor</fullName>
    </recommendedName>
</protein>
<reference evidence="11 12" key="1">
    <citation type="journal article" date="2024" name="Insects">
        <title>An Improved Chromosome-Level Genome Assembly of the Firefly Pyrocoelia pectoralis.</title>
        <authorList>
            <person name="Fu X."/>
            <person name="Meyer-Rochow V.B."/>
            <person name="Ballantyne L."/>
            <person name="Zhu X."/>
        </authorList>
    </citation>
    <scope>NUCLEOTIDE SEQUENCE [LARGE SCALE GENOMIC DNA]</scope>
    <source>
        <strain evidence="11">XCY_ONT2</strain>
    </source>
</reference>
<comment type="caution">
    <text evidence="11">The sequence shown here is derived from an EMBL/GenBank/DDBJ whole genome shotgun (WGS) entry which is preliminary data.</text>
</comment>
<feature type="transmembrane region" description="Helical" evidence="10">
    <location>
        <begin position="173"/>
        <end position="198"/>
    </location>
</feature>
<evidence type="ECO:0000256" key="3">
    <source>
        <dbReference type="ARBA" id="ARBA00022606"/>
    </source>
</evidence>
<feature type="transmembrane region" description="Helical" evidence="10">
    <location>
        <begin position="288"/>
        <end position="305"/>
    </location>
</feature>
<dbReference type="GO" id="GO:0004984">
    <property type="term" value="F:olfactory receptor activity"/>
    <property type="evidence" value="ECO:0007669"/>
    <property type="project" value="InterPro"/>
</dbReference>
<keyword evidence="12" id="KW-1185">Reference proteome</keyword>
<evidence type="ECO:0000256" key="7">
    <source>
        <dbReference type="ARBA" id="ARBA00023136"/>
    </source>
</evidence>
<keyword evidence="2" id="KW-1003">Cell membrane</keyword>
<organism evidence="11 12">
    <name type="scientific">Pyrocoelia pectoralis</name>
    <dbReference type="NCBI Taxonomy" id="417401"/>
    <lineage>
        <taxon>Eukaryota</taxon>
        <taxon>Metazoa</taxon>
        <taxon>Ecdysozoa</taxon>
        <taxon>Arthropoda</taxon>
        <taxon>Hexapoda</taxon>
        <taxon>Insecta</taxon>
        <taxon>Pterygota</taxon>
        <taxon>Neoptera</taxon>
        <taxon>Endopterygota</taxon>
        <taxon>Coleoptera</taxon>
        <taxon>Polyphaga</taxon>
        <taxon>Elateriformia</taxon>
        <taxon>Elateroidea</taxon>
        <taxon>Lampyridae</taxon>
        <taxon>Lampyrinae</taxon>
        <taxon>Pyrocoelia</taxon>
    </lineage>
</organism>
<comment type="similarity">
    <text evidence="10">Belongs to the insect chemoreceptor superfamily. Heteromeric odorant receptor channel (TC 1.A.69) family.</text>
</comment>
<dbReference type="EMBL" id="JAVRBK010000001">
    <property type="protein sequence ID" value="KAK5650739.1"/>
    <property type="molecule type" value="Genomic_DNA"/>
</dbReference>
<dbReference type="Pfam" id="PF02949">
    <property type="entry name" value="7tm_6"/>
    <property type="match status" value="1"/>
</dbReference>
<feature type="transmembrane region" description="Helical" evidence="10">
    <location>
        <begin position="31"/>
        <end position="52"/>
    </location>
</feature>
<dbReference type="GO" id="GO:0007165">
    <property type="term" value="P:signal transduction"/>
    <property type="evidence" value="ECO:0007669"/>
    <property type="project" value="UniProtKB-KW"/>
</dbReference>
<comment type="caution">
    <text evidence="10">Lacks conserved residue(s) required for the propagation of feature annotation.</text>
</comment>
<evidence type="ECO:0000256" key="6">
    <source>
        <dbReference type="ARBA" id="ARBA00022989"/>
    </source>
</evidence>
<evidence type="ECO:0000256" key="9">
    <source>
        <dbReference type="ARBA" id="ARBA00023224"/>
    </source>
</evidence>
<sequence length="386" mass="43671">MNKYNEGSFTVQKKLLTFCGLNPSRNVYYKLYSFLVISLLWSYSIGLIPSFIQNETYDSLLENSPFFIAATTVSFFYALLHVNKNGMYSLMDKLETGVFLPNMARGGTFEEDLLMKCVKVCKKVGICSIIFASFPTPFTLLVVIGSEEEILPFGNFPLYGTLLNYKMKVIIQFVIYVIVPTGYCAVILMYITILFHILTHFKILQNALKHMEKTCKNLEPETKWNSQLHCLREVIYYHNSIIEVAAELESLFNISVLLVFIGSVVFIIFAASYGSLDAFLTFGYIRDALLLTATGFHITILSYIGNEVTLESEKVGVACSEINYVGENLKFQKAIILIIERSQRPIRPTIGKLADLSLLTFVSILRGMVSYIIVLRSFRNSGVRGE</sequence>
<evidence type="ECO:0000313" key="12">
    <source>
        <dbReference type="Proteomes" id="UP001329430"/>
    </source>
</evidence>
<dbReference type="GO" id="GO:0005886">
    <property type="term" value="C:plasma membrane"/>
    <property type="evidence" value="ECO:0007669"/>
    <property type="project" value="UniProtKB-SubCell"/>
</dbReference>
<feature type="transmembrane region" description="Helical" evidence="10">
    <location>
        <begin position="64"/>
        <end position="83"/>
    </location>
</feature>
<evidence type="ECO:0000256" key="2">
    <source>
        <dbReference type="ARBA" id="ARBA00022475"/>
    </source>
</evidence>
<dbReference type="AlphaFoldDB" id="A0AAN7VVA4"/>
<dbReference type="InterPro" id="IPR004117">
    <property type="entry name" value="7tm6_olfct_rcpt"/>
</dbReference>
<evidence type="ECO:0000256" key="5">
    <source>
        <dbReference type="ARBA" id="ARBA00022725"/>
    </source>
</evidence>
<evidence type="ECO:0000313" key="11">
    <source>
        <dbReference type="EMBL" id="KAK5650739.1"/>
    </source>
</evidence>
<gene>
    <name evidence="11" type="ORF">RI129_001768</name>
</gene>
<comment type="subcellular location">
    <subcellularLocation>
        <location evidence="1 10">Cell membrane</location>
        <topology evidence="1 10">Multi-pass membrane protein</topology>
    </subcellularLocation>
</comment>
<keyword evidence="7 10" id="KW-0472">Membrane</keyword>
<dbReference type="Proteomes" id="UP001329430">
    <property type="component" value="Chromosome 1"/>
</dbReference>
<feature type="transmembrane region" description="Helical" evidence="10">
    <location>
        <begin position="356"/>
        <end position="374"/>
    </location>
</feature>
<dbReference type="GO" id="GO:0005549">
    <property type="term" value="F:odorant binding"/>
    <property type="evidence" value="ECO:0007669"/>
    <property type="project" value="InterPro"/>
</dbReference>
<keyword evidence="9 10" id="KW-0807">Transducer</keyword>
<evidence type="ECO:0000256" key="1">
    <source>
        <dbReference type="ARBA" id="ARBA00004651"/>
    </source>
</evidence>
<accession>A0AAN7VVA4</accession>
<keyword evidence="5 10" id="KW-0552">Olfaction</keyword>
<dbReference type="PANTHER" id="PTHR21137:SF35">
    <property type="entry name" value="ODORANT RECEPTOR 19A-RELATED"/>
    <property type="match status" value="1"/>
</dbReference>
<name>A0AAN7VVA4_9COLE</name>
<evidence type="ECO:0000256" key="10">
    <source>
        <dbReference type="RuleBase" id="RU351113"/>
    </source>
</evidence>
<keyword evidence="8 10" id="KW-0675">Receptor</keyword>
<feature type="transmembrane region" description="Helical" evidence="10">
    <location>
        <begin position="254"/>
        <end position="276"/>
    </location>
</feature>
<dbReference type="PANTHER" id="PTHR21137">
    <property type="entry name" value="ODORANT RECEPTOR"/>
    <property type="match status" value="1"/>
</dbReference>
<keyword evidence="6 10" id="KW-1133">Transmembrane helix</keyword>
<proteinExistence type="inferred from homology"/>
<keyword evidence="4 10" id="KW-0812">Transmembrane</keyword>
<evidence type="ECO:0000256" key="8">
    <source>
        <dbReference type="ARBA" id="ARBA00023170"/>
    </source>
</evidence>
<keyword evidence="3 10" id="KW-0716">Sensory transduction</keyword>
<evidence type="ECO:0000256" key="4">
    <source>
        <dbReference type="ARBA" id="ARBA00022692"/>
    </source>
</evidence>